<feature type="compositionally biased region" description="Low complexity" evidence="1">
    <location>
        <begin position="79"/>
        <end position="92"/>
    </location>
</feature>
<dbReference type="AlphaFoldDB" id="A0A0Q4B6U7"/>
<sequence>MFGFRFKAKPEHVAAKVRRWYGVGVGMVYADGGGGRLGCDAVFWGATRHAASLQTPPLIVGIAGRVMRRMRHRPSFALTGASTGTANGGSTTRHAASLRPPRKGRIGFKPPYSKRGPAAKSGRYAGWHDMRMEASGRLIINGNGIEGDHDAARRIATPSEKLENRF</sequence>
<reference evidence="2" key="1">
    <citation type="submission" date="2015-08" db="EMBL/GenBank/DDBJ databases">
        <title>Candidatus Bacteriodes Periocalifornicus.</title>
        <authorList>
            <person name="McLean J.S."/>
            <person name="Kelley S."/>
        </authorList>
    </citation>
    <scope>NUCLEOTIDE SEQUENCE [LARGE SCALE GENOMIC DNA]</scope>
    <source>
        <strain evidence="2">12B</strain>
    </source>
</reference>
<evidence type="ECO:0000256" key="1">
    <source>
        <dbReference type="SAM" id="MobiDB-lite"/>
    </source>
</evidence>
<gene>
    <name evidence="2" type="ORF">AL399_07055</name>
</gene>
<proteinExistence type="predicted"/>
<feature type="region of interest" description="Disordered" evidence="1">
    <location>
        <begin position="78"/>
        <end position="120"/>
    </location>
</feature>
<evidence type="ECO:0000313" key="2">
    <source>
        <dbReference type="EMBL" id="KQM08468.1"/>
    </source>
</evidence>
<dbReference type="Proteomes" id="UP000054172">
    <property type="component" value="Unassembled WGS sequence"/>
</dbReference>
<name>A0A0Q4B6U7_9BACT</name>
<comment type="caution">
    <text evidence="2">The sequence shown here is derived from an EMBL/GenBank/DDBJ whole genome shotgun (WGS) entry which is preliminary data.</text>
</comment>
<organism evidence="2 3">
    <name type="scientific">Candidatus [Bacteroides] periocalifornicus</name>
    <dbReference type="NCBI Taxonomy" id="1702214"/>
    <lineage>
        <taxon>Bacteria</taxon>
        <taxon>Pseudomonadati</taxon>
        <taxon>Bacteroidota</taxon>
    </lineage>
</organism>
<keyword evidence="3" id="KW-1185">Reference proteome</keyword>
<evidence type="ECO:0000313" key="3">
    <source>
        <dbReference type="Proteomes" id="UP000054172"/>
    </source>
</evidence>
<protein>
    <submittedName>
        <fullName evidence="2">Uncharacterized protein</fullName>
    </submittedName>
</protein>
<dbReference type="PATRIC" id="fig|1702214.3.peg.984"/>
<dbReference type="EMBL" id="LIIK01000036">
    <property type="protein sequence ID" value="KQM08468.1"/>
    <property type="molecule type" value="Genomic_DNA"/>
</dbReference>
<accession>A0A0Q4B6U7</accession>